<comment type="caution">
    <text evidence="2">The sequence shown here is derived from an EMBL/GenBank/DDBJ whole genome shotgun (WGS) entry which is preliminary data.</text>
</comment>
<organism evidence="2 3">
    <name type="scientific">Aphanomyces euteiches</name>
    <dbReference type="NCBI Taxonomy" id="100861"/>
    <lineage>
        <taxon>Eukaryota</taxon>
        <taxon>Sar</taxon>
        <taxon>Stramenopiles</taxon>
        <taxon>Oomycota</taxon>
        <taxon>Saprolegniomycetes</taxon>
        <taxon>Saprolegniales</taxon>
        <taxon>Verrucalvaceae</taxon>
        <taxon>Aphanomyces</taxon>
    </lineage>
</organism>
<keyword evidence="3" id="KW-1185">Reference proteome</keyword>
<dbReference type="EMBL" id="VJMJ01000009">
    <property type="protein sequence ID" value="KAF0744645.1"/>
    <property type="molecule type" value="Genomic_DNA"/>
</dbReference>
<reference evidence="2 3" key="1">
    <citation type="submission" date="2019-07" db="EMBL/GenBank/DDBJ databases">
        <title>Genomics analysis of Aphanomyces spp. identifies a new class of oomycete effector associated with host adaptation.</title>
        <authorList>
            <person name="Gaulin E."/>
        </authorList>
    </citation>
    <scope>NUCLEOTIDE SEQUENCE [LARGE SCALE GENOMIC DNA]</scope>
    <source>
        <strain evidence="2 3">ATCC 201684</strain>
    </source>
</reference>
<protein>
    <submittedName>
        <fullName evidence="2">Uncharacterized protein</fullName>
    </submittedName>
</protein>
<feature type="region of interest" description="Disordered" evidence="1">
    <location>
        <begin position="23"/>
        <end position="79"/>
    </location>
</feature>
<feature type="compositionally biased region" description="Polar residues" evidence="1">
    <location>
        <begin position="69"/>
        <end position="78"/>
    </location>
</feature>
<dbReference type="AlphaFoldDB" id="A0A6G0XW78"/>
<name>A0A6G0XW78_9STRA</name>
<gene>
    <name evidence="2" type="ORF">Ae201684_001108</name>
</gene>
<accession>A0A6G0XW78</accession>
<evidence type="ECO:0000256" key="1">
    <source>
        <dbReference type="SAM" id="MobiDB-lite"/>
    </source>
</evidence>
<evidence type="ECO:0000313" key="3">
    <source>
        <dbReference type="Proteomes" id="UP000481153"/>
    </source>
</evidence>
<sequence length="109" mass="11908">MPPADVIKDLQNIASTAAMVMQNTAIESQHHHPNKRTSASRLRQHRGNSASTTSTSSMYSASSFRDTADSTTSSNVSESAECMMEALLTMSMQTATLLRDTKERMHCVV</sequence>
<evidence type="ECO:0000313" key="2">
    <source>
        <dbReference type="EMBL" id="KAF0744645.1"/>
    </source>
</evidence>
<proteinExistence type="predicted"/>
<feature type="compositionally biased region" description="Low complexity" evidence="1">
    <location>
        <begin position="49"/>
        <end position="63"/>
    </location>
</feature>
<dbReference type="Proteomes" id="UP000481153">
    <property type="component" value="Unassembled WGS sequence"/>
</dbReference>
<dbReference type="VEuPathDB" id="FungiDB:AeMF1_015256"/>